<proteinExistence type="predicted"/>
<dbReference type="EMBL" id="JACHDR010000001">
    <property type="protein sequence ID" value="MBB5513434.1"/>
    <property type="molecule type" value="Genomic_DNA"/>
</dbReference>
<evidence type="ECO:0000313" key="1">
    <source>
        <dbReference type="EMBL" id="MBB5513434.1"/>
    </source>
</evidence>
<evidence type="ECO:0000313" key="2">
    <source>
        <dbReference type="Proteomes" id="UP000580797"/>
    </source>
</evidence>
<dbReference type="AlphaFoldDB" id="A0A7W8TV78"/>
<accession>A0A7W8TV78</accession>
<reference evidence="1 2" key="1">
    <citation type="submission" date="2020-08" db="EMBL/GenBank/DDBJ databases">
        <title>Sequencing the genomes of 1000 actinobacteria strains.</title>
        <authorList>
            <person name="Klenk H.-P."/>
        </authorList>
    </citation>
    <scope>NUCLEOTIDE SEQUENCE [LARGE SCALE GENOMIC DNA]</scope>
    <source>
        <strain evidence="1 2">DSM 105783</strain>
    </source>
</reference>
<sequence>MTELVKNQIGNKVEYAQTLSRSNLLPKHFQNNPANLLYAIEFAEALDMKPIHAITSVHVINGRPSASADLIGTLVRRAGHKLRVTGDDTFAEAVLVRKDDPDFAFKSRWDLVKAKQAGLNTPTWKSYPGAMLKARAITEVCRNGAPDALHGIQYSSEELESFGQPEAAESAVNVLADPVEEDHGVIVVEIPEPKNWAGIVTACNAEELRNIWQANPEARELVEAEVARRKEEE</sequence>
<gene>
    <name evidence="1" type="ORF">HD598_002121</name>
</gene>
<organism evidence="1 2">
    <name type="scientific">Neomicrococcus aestuarii</name>
    <dbReference type="NCBI Taxonomy" id="556325"/>
    <lineage>
        <taxon>Bacteria</taxon>
        <taxon>Bacillati</taxon>
        <taxon>Actinomycetota</taxon>
        <taxon>Actinomycetes</taxon>
        <taxon>Micrococcales</taxon>
        <taxon>Micrococcaceae</taxon>
        <taxon>Neomicrococcus</taxon>
    </lineage>
</organism>
<dbReference type="RefSeq" id="WP_183665737.1">
    <property type="nucleotide sequence ID" value="NZ_BAAARH010000002.1"/>
</dbReference>
<comment type="caution">
    <text evidence="1">The sequence shown here is derived from an EMBL/GenBank/DDBJ whole genome shotgun (WGS) entry which is preliminary data.</text>
</comment>
<name>A0A7W8TV78_9MICC</name>
<dbReference type="Proteomes" id="UP000580797">
    <property type="component" value="Unassembled WGS sequence"/>
</dbReference>
<protein>
    <submittedName>
        <fullName evidence="1">Uncharacterized protein</fullName>
    </submittedName>
</protein>